<reference evidence="4 5" key="1">
    <citation type="submission" date="2024-01" db="EMBL/GenBank/DDBJ databases">
        <title>Genome assemblies of Stephania.</title>
        <authorList>
            <person name="Yang L."/>
        </authorList>
    </citation>
    <scope>NUCLEOTIDE SEQUENCE [LARGE SCALE GENOMIC DNA]</scope>
    <source>
        <strain evidence="4">YNDBR</strain>
        <tissue evidence="4">Leaf</tissue>
    </source>
</reference>
<comment type="caution">
    <text evidence="4">The sequence shown here is derived from an EMBL/GenBank/DDBJ whole genome shotgun (WGS) entry which is preliminary data.</text>
</comment>
<keyword evidence="5" id="KW-1185">Reference proteome</keyword>
<dbReference type="GO" id="GO:0005829">
    <property type="term" value="C:cytosol"/>
    <property type="evidence" value="ECO:0007669"/>
    <property type="project" value="TreeGrafter"/>
</dbReference>
<evidence type="ECO:0000256" key="3">
    <source>
        <dbReference type="ARBA" id="ARBA00025745"/>
    </source>
</evidence>
<evidence type="ECO:0000313" key="5">
    <source>
        <dbReference type="Proteomes" id="UP001420932"/>
    </source>
</evidence>
<sequence length="324" mass="35965">MEFVIEEGKQQIDQSPTLIMPALSTGNVGQLAIDLLVSTMNAERIGYLDDPFVLPCVGNDAYGPTPTGVLALPLEAYVSFHNSLTLIQQRSPVIKGMMIEFAKHVAEFAAANGREHVIVLSSLSAGRNPKVDDLRETYYISSSTEDGRDDDCEKMGWKRLPEYNPAQRHWAYLRALAEGNSSPEESPFSEDEISDEAYCPSLPFAALFSCCKLVRVVRGLVALKRGLEFESRGWKKLGWEDHHGAKLLLMRHCSVNFIVSHVSHDEEGIVLTKSLYICHQAKGLKVTCILCYCSEGDNVQDSFQLAEDACKLLGLDPNNLHGRF</sequence>
<dbReference type="GO" id="GO:0043248">
    <property type="term" value="P:proteasome assembly"/>
    <property type="evidence" value="ECO:0007669"/>
    <property type="project" value="TreeGrafter"/>
</dbReference>
<evidence type="ECO:0000256" key="1">
    <source>
        <dbReference type="ARBA" id="ARBA00019186"/>
    </source>
</evidence>
<dbReference type="PANTHER" id="PTHR12970">
    <property type="entry name" value="PROTEASOME ASSEMBLY CHAPERONE 2"/>
    <property type="match status" value="1"/>
</dbReference>
<dbReference type="Gene3D" id="3.40.50.10900">
    <property type="entry name" value="PAC-like subunit"/>
    <property type="match status" value="2"/>
</dbReference>
<dbReference type="InterPro" id="IPR019151">
    <property type="entry name" value="Proteasome_assmbl_chaperone_2"/>
</dbReference>
<proteinExistence type="inferred from homology"/>
<dbReference type="InterPro" id="IPR038389">
    <property type="entry name" value="PSMG2_sf"/>
</dbReference>
<dbReference type="AlphaFoldDB" id="A0AAP0JLY9"/>
<dbReference type="EMBL" id="JBBNAF010000006">
    <property type="protein sequence ID" value="KAK9136437.1"/>
    <property type="molecule type" value="Genomic_DNA"/>
</dbReference>
<name>A0AAP0JLY9_9MAGN</name>
<evidence type="ECO:0000313" key="4">
    <source>
        <dbReference type="EMBL" id="KAK9136437.1"/>
    </source>
</evidence>
<protein>
    <recommendedName>
        <fullName evidence="1">Proteasome assembly chaperone 2</fullName>
    </recommendedName>
</protein>
<organism evidence="4 5">
    <name type="scientific">Stephania yunnanensis</name>
    <dbReference type="NCBI Taxonomy" id="152371"/>
    <lineage>
        <taxon>Eukaryota</taxon>
        <taxon>Viridiplantae</taxon>
        <taxon>Streptophyta</taxon>
        <taxon>Embryophyta</taxon>
        <taxon>Tracheophyta</taxon>
        <taxon>Spermatophyta</taxon>
        <taxon>Magnoliopsida</taxon>
        <taxon>Ranunculales</taxon>
        <taxon>Menispermaceae</taxon>
        <taxon>Menispermoideae</taxon>
        <taxon>Cissampelideae</taxon>
        <taxon>Stephania</taxon>
    </lineage>
</organism>
<dbReference type="InterPro" id="IPR016562">
    <property type="entry name" value="Proteasome_assmbl_chp_2_euk"/>
</dbReference>
<comment type="similarity">
    <text evidence="3">Belongs to the PSMG2 family.</text>
</comment>
<accession>A0AAP0JLY9</accession>
<evidence type="ECO:0000256" key="2">
    <source>
        <dbReference type="ARBA" id="ARBA00023186"/>
    </source>
</evidence>
<dbReference type="GO" id="GO:0005634">
    <property type="term" value="C:nucleus"/>
    <property type="evidence" value="ECO:0007669"/>
    <property type="project" value="TreeGrafter"/>
</dbReference>
<dbReference type="Pfam" id="PF09754">
    <property type="entry name" value="PAC2"/>
    <property type="match status" value="1"/>
</dbReference>
<dbReference type="SUPFAM" id="SSF159659">
    <property type="entry name" value="Cgl1923-like"/>
    <property type="match status" value="1"/>
</dbReference>
<dbReference type="FunFam" id="3.40.50.10900:FF:000004">
    <property type="entry name" value="Proteasome assembly chaperone 2"/>
    <property type="match status" value="1"/>
</dbReference>
<keyword evidence="2" id="KW-0143">Chaperone</keyword>
<gene>
    <name evidence="4" type="ORF">Syun_015767</name>
</gene>
<dbReference type="Proteomes" id="UP001420932">
    <property type="component" value="Unassembled WGS sequence"/>
</dbReference>
<dbReference type="PANTHER" id="PTHR12970:SF1">
    <property type="entry name" value="PROTEASOME ASSEMBLY CHAPERONE 2"/>
    <property type="match status" value="1"/>
</dbReference>